<evidence type="ECO:0000256" key="3">
    <source>
        <dbReference type="ARBA" id="ARBA00022801"/>
    </source>
</evidence>
<sequence>MHLRTANHFLARFAAGMLTSVLVLAAQSATADETMVSQLPATPASSQVSAAPPATNSAASLSSQTLPAAYATSQGAPALSANLQGTSGADAPRPSFLAGVASKAGDVVVGALNLIGVRYRWGGNTPDSGLDCSGFVRYVFQDTLNFTLPRRAVEMSRVGEKVRFNDLKPGDLVFFNTVARTISHVGIYIGHDKFVHSPSTGSTIRVDEMNDRYWETRFRGARRVSLGNGSDDVNGDIAARLQQAARMSY</sequence>
<dbReference type="Gene3D" id="3.90.1720.10">
    <property type="entry name" value="endopeptidase domain like (from Nostoc punctiforme)"/>
    <property type="match status" value="1"/>
</dbReference>
<protein>
    <submittedName>
        <fullName evidence="7">C40 family peptidase</fullName>
    </submittedName>
</protein>
<dbReference type="Pfam" id="PF00877">
    <property type="entry name" value="NLPC_P60"/>
    <property type="match status" value="1"/>
</dbReference>
<dbReference type="EMBL" id="JAPMXC010000001">
    <property type="protein sequence ID" value="MCY0386372.1"/>
    <property type="molecule type" value="Genomic_DNA"/>
</dbReference>
<evidence type="ECO:0000256" key="2">
    <source>
        <dbReference type="ARBA" id="ARBA00022670"/>
    </source>
</evidence>
<dbReference type="SUPFAM" id="SSF54001">
    <property type="entry name" value="Cysteine proteinases"/>
    <property type="match status" value="1"/>
</dbReference>
<evidence type="ECO:0000256" key="4">
    <source>
        <dbReference type="ARBA" id="ARBA00022807"/>
    </source>
</evidence>
<evidence type="ECO:0000256" key="5">
    <source>
        <dbReference type="SAM" id="SignalP"/>
    </source>
</evidence>
<evidence type="ECO:0000259" key="6">
    <source>
        <dbReference type="PROSITE" id="PS51935"/>
    </source>
</evidence>
<dbReference type="RefSeq" id="WP_267845757.1">
    <property type="nucleotide sequence ID" value="NZ_JAPMXC010000001.1"/>
</dbReference>
<reference evidence="7" key="1">
    <citation type="submission" date="2022-11" db="EMBL/GenBank/DDBJ databases">
        <title>Robbsia betulipollinis sp. nov., isolated from pollen of birch (Betula pendula).</title>
        <authorList>
            <person name="Shi H."/>
            <person name="Ambika Manirajan B."/>
            <person name="Ratering S."/>
            <person name="Geissler-Plaum R."/>
            <person name="Schnell S."/>
        </authorList>
    </citation>
    <scope>NUCLEOTIDE SEQUENCE</scope>
    <source>
        <strain evidence="7">Bb-Pol-6</strain>
    </source>
</reference>
<dbReference type="PANTHER" id="PTHR47053:SF1">
    <property type="entry name" value="MUREIN DD-ENDOPEPTIDASE MEPH-RELATED"/>
    <property type="match status" value="1"/>
</dbReference>
<dbReference type="PANTHER" id="PTHR47053">
    <property type="entry name" value="MUREIN DD-ENDOPEPTIDASE MEPH-RELATED"/>
    <property type="match status" value="1"/>
</dbReference>
<dbReference type="InterPro" id="IPR051202">
    <property type="entry name" value="Peptidase_C40"/>
</dbReference>
<gene>
    <name evidence="7" type="ORF">OVY01_03770</name>
</gene>
<evidence type="ECO:0000313" key="7">
    <source>
        <dbReference type="EMBL" id="MCY0386372.1"/>
    </source>
</evidence>
<name>A0ABT3ZJ32_9BURK</name>
<keyword evidence="2" id="KW-0645">Protease</keyword>
<dbReference type="Proteomes" id="UP001082899">
    <property type="component" value="Unassembled WGS sequence"/>
</dbReference>
<dbReference type="PROSITE" id="PS51935">
    <property type="entry name" value="NLPC_P60"/>
    <property type="match status" value="1"/>
</dbReference>
<keyword evidence="5" id="KW-0732">Signal</keyword>
<accession>A0ABT3ZJ32</accession>
<evidence type="ECO:0000256" key="1">
    <source>
        <dbReference type="ARBA" id="ARBA00007074"/>
    </source>
</evidence>
<comment type="similarity">
    <text evidence="1">Belongs to the peptidase C40 family.</text>
</comment>
<keyword evidence="3" id="KW-0378">Hydrolase</keyword>
<feature type="domain" description="NlpC/P60" evidence="6">
    <location>
        <begin position="101"/>
        <end position="225"/>
    </location>
</feature>
<feature type="signal peptide" evidence="5">
    <location>
        <begin position="1"/>
        <end position="25"/>
    </location>
</feature>
<feature type="chain" id="PRO_5045682060" evidence="5">
    <location>
        <begin position="26"/>
        <end position="249"/>
    </location>
</feature>
<dbReference type="InterPro" id="IPR000064">
    <property type="entry name" value="NLP_P60_dom"/>
</dbReference>
<dbReference type="InterPro" id="IPR038765">
    <property type="entry name" value="Papain-like_cys_pep_sf"/>
</dbReference>
<organism evidence="7 8">
    <name type="scientific">Robbsia betulipollinis</name>
    <dbReference type="NCBI Taxonomy" id="2981849"/>
    <lineage>
        <taxon>Bacteria</taxon>
        <taxon>Pseudomonadati</taxon>
        <taxon>Pseudomonadota</taxon>
        <taxon>Betaproteobacteria</taxon>
        <taxon>Burkholderiales</taxon>
        <taxon>Burkholderiaceae</taxon>
        <taxon>Robbsia</taxon>
    </lineage>
</organism>
<keyword evidence="4" id="KW-0788">Thiol protease</keyword>
<evidence type="ECO:0000313" key="8">
    <source>
        <dbReference type="Proteomes" id="UP001082899"/>
    </source>
</evidence>
<keyword evidence="8" id="KW-1185">Reference proteome</keyword>
<comment type="caution">
    <text evidence="7">The sequence shown here is derived from an EMBL/GenBank/DDBJ whole genome shotgun (WGS) entry which is preliminary data.</text>
</comment>
<proteinExistence type="inferred from homology"/>